<keyword evidence="7" id="KW-1185">Reference proteome</keyword>
<dbReference type="CDD" id="cd05466">
    <property type="entry name" value="PBP2_LTTR_substrate"/>
    <property type="match status" value="1"/>
</dbReference>
<evidence type="ECO:0000256" key="4">
    <source>
        <dbReference type="ARBA" id="ARBA00023163"/>
    </source>
</evidence>
<dbReference type="PANTHER" id="PTHR30346">
    <property type="entry name" value="TRANSCRIPTIONAL DUAL REGULATOR HCAR-RELATED"/>
    <property type="match status" value="1"/>
</dbReference>
<proteinExistence type="inferred from homology"/>
<protein>
    <submittedName>
        <fullName evidence="6">LysR family transcriptional regulator</fullName>
    </submittedName>
</protein>
<feature type="domain" description="HTH lysR-type" evidence="5">
    <location>
        <begin position="1"/>
        <end position="59"/>
    </location>
</feature>
<keyword evidence="2" id="KW-0805">Transcription regulation</keyword>
<dbReference type="InterPro" id="IPR036388">
    <property type="entry name" value="WH-like_DNA-bd_sf"/>
</dbReference>
<dbReference type="GO" id="GO:0032993">
    <property type="term" value="C:protein-DNA complex"/>
    <property type="evidence" value="ECO:0007669"/>
    <property type="project" value="TreeGrafter"/>
</dbReference>
<dbReference type="Pfam" id="PF03466">
    <property type="entry name" value="LysR_substrate"/>
    <property type="match status" value="1"/>
</dbReference>
<dbReference type="Gene3D" id="1.10.10.10">
    <property type="entry name" value="Winged helix-like DNA-binding domain superfamily/Winged helix DNA-binding domain"/>
    <property type="match status" value="1"/>
</dbReference>
<evidence type="ECO:0000259" key="5">
    <source>
        <dbReference type="PROSITE" id="PS50931"/>
    </source>
</evidence>
<dbReference type="InterPro" id="IPR005119">
    <property type="entry name" value="LysR_subst-bd"/>
</dbReference>
<dbReference type="Pfam" id="PF00126">
    <property type="entry name" value="HTH_1"/>
    <property type="match status" value="1"/>
</dbReference>
<dbReference type="GO" id="GO:0003677">
    <property type="term" value="F:DNA binding"/>
    <property type="evidence" value="ECO:0007669"/>
    <property type="project" value="UniProtKB-KW"/>
</dbReference>
<reference evidence="7" key="1">
    <citation type="submission" date="2019-08" db="EMBL/GenBank/DDBJ databases">
        <title>Arthrobacter sp. nov., isolated from plateau pika and Tibetan wild ass.</title>
        <authorList>
            <person name="Ge Y."/>
        </authorList>
    </citation>
    <scope>NUCLEOTIDE SEQUENCE [LARGE SCALE GENOMIC DNA]</scope>
    <source>
        <strain evidence="7">HF-4214</strain>
    </source>
</reference>
<gene>
    <name evidence="6" type="ORF">GJG86_13845</name>
</gene>
<comment type="caution">
    <text evidence="6">The sequence shown here is derived from an EMBL/GenBank/DDBJ whole genome shotgun (WGS) entry which is preliminary data.</text>
</comment>
<accession>A0A6N7RQU0</accession>
<organism evidence="6 7">
    <name type="scientific">Eggerthella guodeyinii</name>
    <dbReference type="NCBI Taxonomy" id="2690837"/>
    <lineage>
        <taxon>Bacteria</taxon>
        <taxon>Bacillati</taxon>
        <taxon>Actinomycetota</taxon>
        <taxon>Coriobacteriia</taxon>
        <taxon>Eggerthellales</taxon>
        <taxon>Eggerthellaceae</taxon>
        <taxon>Eggerthella</taxon>
    </lineage>
</organism>
<sequence>MMQDKYDYFMLAYDSPSFSAAAGKVPMSPQGFAKAVRNLERELGVPLFAVEEDGTRRATPYADELYEYAKRMRAERNLLASAFERISSSGYVELRIACSLGVPGLLGSGFLDGFLKQHPDVSITLNEMPDSMCESVLRDGLYDLALTVTSPVDDFDSHELYSSPVSYWVRSDDPLSERAVLELEDLAQRRLAIPGDDFKCYRDLVGRFEREGVRPPEIVKYSEIFWIYEFVLRGEGIGFTLPHLAALEVFKGSEAVVAVPARGFIWGFGVSHLKAHTLGPREEDLIAYLDERVAHRRRGRFTA</sequence>
<dbReference type="GO" id="GO:0003700">
    <property type="term" value="F:DNA-binding transcription factor activity"/>
    <property type="evidence" value="ECO:0007669"/>
    <property type="project" value="InterPro"/>
</dbReference>
<dbReference type="RefSeq" id="WP_154334386.1">
    <property type="nucleotide sequence ID" value="NZ_VTFY01000013.1"/>
</dbReference>
<dbReference type="AlphaFoldDB" id="A0A6N7RQU0"/>
<evidence type="ECO:0000256" key="2">
    <source>
        <dbReference type="ARBA" id="ARBA00023015"/>
    </source>
</evidence>
<keyword evidence="3" id="KW-0238">DNA-binding</keyword>
<evidence type="ECO:0000313" key="7">
    <source>
        <dbReference type="Proteomes" id="UP000438093"/>
    </source>
</evidence>
<dbReference type="SUPFAM" id="SSF46785">
    <property type="entry name" value="Winged helix' DNA-binding domain"/>
    <property type="match status" value="1"/>
</dbReference>
<dbReference type="InterPro" id="IPR000847">
    <property type="entry name" value="LysR_HTH_N"/>
</dbReference>
<dbReference type="PROSITE" id="PS50931">
    <property type="entry name" value="HTH_LYSR"/>
    <property type="match status" value="1"/>
</dbReference>
<evidence type="ECO:0000256" key="1">
    <source>
        <dbReference type="ARBA" id="ARBA00009437"/>
    </source>
</evidence>
<name>A0A6N7RQU0_9ACTN</name>
<dbReference type="Gene3D" id="3.40.190.290">
    <property type="match status" value="1"/>
</dbReference>
<evidence type="ECO:0000256" key="3">
    <source>
        <dbReference type="ARBA" id="ARBA00023125"/>
    </source>
</evidence>
<evidence type="ECO:0000313" key="6">
    <source>
        <dbReference type="EMBL" id="MRX83564.1"/>
    </source>
</evidence>
<dbReference type="EMBL" id="VTFY01000013">
    <property type="protein sequence ID" value="MRX83564.1"/>
    <property type="molecule type" value="Genomic_DNA"/>
</dbReference>
<comment type="similarity">
    <text evidence="1">Belongs to the LysR transcriptional regulatory family.</text>
</comment>
<dbReference type="SUPFAM" id="SSF53850">
    <property type="entry name" value="Periplasmic binding protein-like II"/>
    <property type="match status" value="1"/>
</dbReference>
<keyword evidence="4" id="KW-0804">Transcription</keyword>
<dbReference type="Proteomes" id="UP000438093">
    <property type="component" value="Unassembled WGS sequence"/>
</dbReference>
<dbReference type="PANTHER" id="PTHR30346:SF0">
    <property type="entry name" value="HCA OPERON TRANSCRIPTIONAL ACTIVATOR HCAR"/>
    <property type="match status" value="1"/>
</dbReference>
<dbReference type="InterPro" id="IPR036390">
    <property type="entry name" value="WH_DNA-bd_sf"/>
</dbReference>